<name>A0A164DK48_9CRUS</name>
<proteinExistence type="predicted"/>
<evidence type="ECO:0000313" key="1">
    <source>
        <dbReference type="EMBL" id="KZR95863.1"/>
    </source>
</evidence>
<sequence>MASITKPSLTRPIKRNDEELNLNLNSKGKRLNVPARWMIFCVNAREKKKILKWQSTAKGSWLVRSMDRFKET</sequence>
<accession>A0A164DK48</accession>
<gene>
    <name evidence="1" type="ORF">APZ42_010124</name>
</gene>
<dbReference type="Proteomes" id="UP000076858">
    <property type="component" value="Unassembled WGS sequence"/>
</dbReference>
<keyword evidence="2" id="KW-1185">Reference proteome</keyword>
<comment type="caution">
    <text evidence="1">The sequence shown here is derived from an EMBL/GenBank/DDBJ whole genome shotgun (WGS) entry which is preliminary data.</text>
</comment>
<reference evidence="1 2" key="1">
    <citation type="submission" date="2016-03" db="EMBL/GenBank/DDBJ databases">
        <title>EvidentialGene: Evidence-directed Construction of Genes on Genomes.</title>
        <authorList>
            <person name="Gilbert D.G."/>
            <person name="Choi J.-H."/>
            <person name="Mockaitis K."/>
            <person name="Colbourne J."/>
            <person name="Pfrender M."/>
        </authorList>
    </citation>
    <scope>NUCLEOTIDE SEQUENCE [LARGE SCALE GENOMIC DNA]</scope>
    <source>
        <strain evidence="1 2">Xinb3</strain>
        <tissue evidence="1">Complete organism</tissue>
    </source>
</reference>
<dbReference type="AlphaFoldDB" id="A0A164DK48"/>
<feature type="non-terminal residue" evidence="1">
    <location>
        <position position="72"/>
    </location>
</feature>
<protein>
    <submittedName>
        <fullName evidence="1">Uncharacterized protein</fullName>
    </submittedName>
</protein>
<organism evidence="1 2">
    <name type="scientific">Daphnia magna</name>
    <dbReference type="NCBI Taxonomy" id="35525"/>
    <lineage>
        <taxon>Eukaryota</taxon>
        <taxon>Metazoa</taxon>
        <taxon>Ecdysozoa</taxon>
        <taxon>Arthropoda</taxon>
        <taxon>Crustacea</taxon>
        <taxon>Branchiopoda</taxon>
        <taxon>Diplostraca</taxon>
        <taxon>Cladocera</taxon>
        <taxon>Anomopoda</taxon>
        <taxon>Daphniidae</taxon>
        <taxon>Daphnia</taxon>
    </lineage>
</organism>
<evidence type="ECO:0000313" key="2">
    <source>
        <dbReference type="Proteomes" id="UP000076858"/>
    </source>
</evidence>
<dbReference type="EMBL" id="LRGB01026961">
    <property type="protein sequence ID" value="KZR95863.1"/>
    <property type="molecule type" value="Genomic_DNA"/>
</dbReference>